<reference evidence="3 4" key="1">
    <citation type="submission" date="2019-09" db="EMBL/GenBank/DDBJ databases">
        <title>Bird 10,000 Genomes (B10K) Project - Family phase.</title>
        <authorList>
            <person name="Zhang G."/>
        </authorList>
    </citation>
    <scope>NUCLEOTIDE SEQUENCE [LARGE SCALE GENOMIC DNA]</scope>
    <source>
        <strain evidence="3">B10K-DU-029-69</strain>
        <tissue evidence="3">Muscle</tissue>
    </source>
</reference>
<sequence>MDLRNVPYRSDVLTWDPDDLAEYFRMVSLAVFCHCLMEEQTANMSENDIQKFPKLRVPIVSKLSQEINKNEGRLSFLPKCFGKAAHAQECVVVLLSTGYAQDDGGWSSFDDDDDYESPDEDQEKEDEADYESPTEEPEEAEHDSDGYEPPPSNNDEAHHNVIFPAKSLPSSTDYIDRPSTTRSHQLPHQPPVPPQRPGPAPGPASFGGRNAALPAFPPPPSNNDLSRDRNMKPLKPPAPSIDRSTKPSLDRLVPPYERESPGSGHIPQLFLNKLLFAFISSSCSCFRSLGEQLAMMPKPPVPPSDRYERGNPPPLRKQSPGKMCLKLQKGVNAEKLSTALQRPVPQLSLPPYSSNAFPPKSVKPPPKPGSNSIPAAE</sequence>
<dbReference type="PANTHER" id="PTHR14098:SF1">
    <property type="entry name" value="LYMPHOCYTE CYTOSOLIC PROTEIN 2"/>
    <property type="match status" value="1"/>
</dbReference>
<feature type="region of interest" description="Disordered" evidence="2">
    <location>
        <begin position="102"/>
        <end position="264"/>
    </location>
</feature>
<dbReference type="EMBL" id="VZUA01047678">
    <property type="protein sequence ID" value="NXU63010.1"/>
    <property type="molecule type" value="Genomic_DNA"/>
</dbReference>
<proteinExistence type="predicted"/>
<name>A0A7L3MCM3_9PASS</name>
<comment type="caution">
    <text evidence="3">The sequence shown here is derived from an EMBL/GenBank/DDBJ whole genome shotgun (WGS) entry which is preliminary data.</text>
</comment>
<gene>
    <name evidence="3" type="primary">Lcp2_0</name>
    <name evidence="3" type="ORF">HORVUL_R02939</name>
</gene>
<dbReference type="Gene3D" id="1.10.150.50">
    <property type="entry name" value="Transcription Factor, Ets-1"/>
    <property type="match status" value="1"/>
</dbReference>
<keyword evidence="1" id="KW-0727">SH2 domain</keyword>
<dbReference type="OrthoDB" id="9934029at2759"/>
<dbReference type="InterPro" id="IPR013761">
    <property type="entry name" value="SAM/pointed_sf"/>
</dbReference>
<feature type="compositionally biased region" description="Pro residues" evidence="2">
    <location>
        <begin position="188"/>
        <end position="202"/>
    </location>
</feature>
<dbReference type="AlphaFoldDB" id="A0A7L3MCM3"/>
<dbReference type="GO" id="GO:0035556">
    <property type="term" value="P:intracellular signal transduction"/>
    <property type="evidence" value="ECO:0007669"/>
    <property type="project" value="TreeGrafter"/>
</dbReference>
<feature type="region of interest" description="Disordered" evidence="2">
    <location>
        <begin position="297"/>
        <end position="322"/>
    </location>
</feature>
<keyword evidence="4" id="KW-1185">Reference proteome</keyword>
<evidence type="ECO:0000313" key="4">
    <source>
        <dbReference type="Proteomes" id="UP000558460"/>
    </source>
</evidence>
<feature type="region of interest" description="Disordered" evidence="2">
    <location>
        <begin position="336"/>
        <end position="377"/>
    </location>
</feature>
<organism evidence="3 4">
    <name type="scientific">Horornis vulcanius</name>
    <dbReference type="NCBI Taxonomy" id="2585811"/>
    <lineage>
        <taxon>Eukaryota</taxon>
        <taxon>Metazoa</taxon>
        <taxon>Chordata</taxon>
        <taxon>Craniata</taxon>
        <taxon>Vertebrata</taxon>
        <taxon>Euteleostomi</taxon>
        <taxon>Archelosauria</taxon>
        <taxon>Archosauria</taxon>
        <taxon>Dinosauria</taxon>
        <taxon>Saurischia</taxon>
        <taxon>Theropoda</taxon>
        <taxon>Coelurosauria</taxon>
        <taxon>Aves</taxon>
        <taxon>Neognathae</taxon>
        <taxon>Neoaves</taxon>
        <taxon>Telluraves</taxon>
        <taxon>Australaves</taxon>
        <taxon>Passeriformes</taxon>
        <taxon>Sylvioidea</taxon>
        <taxon>Scotocercidae</taxon>
        <taxon>Horornis</taxon>
    </lineage>
</organism>
<feature type="compositionally biased region" description="Acidic residues" evidence="2">
    <location>
        <begin position="109"/>
        <end position="142"/>
    </location>
</feature>
<feature type="compositionally biased region" description="Polar residues" evidence="2">
    <location>
        <begin position="168"/>
        <end position="186"/>
    </location>
</feature>
<feature type="non-terminal residue" evidence="3">
    <location>
        <position position="1"/>
    </location>
</feature>
<dbReference type="GO" id="GO:0005737">
    <property type="term" value="C:cytoplasm"/>
    <property type="evidence" value="ECO:0007669"/>
    <property type="project" value="UniProtKB-ARBA"/>
</dbReference>
<dbReference type="PANTHER" id="PTHR14098">
    <property type="entry name" value="SH2 DOMAIN CONTAINING PROTEIN"/>
    <property type="match status" value="1"/>
</dbReference>
<evidence type="ECO:0000313" key="3">
    <source>
        <dbReference type="EMBL" id="NXU63010.1"/>
    </source>
</evidence>
<evidence type="ECO:0000256" key="1">
    <source>
        <dbReference type="ARBA" id="ARBA00022999"/>
    </source>
</evidence>
<evidence type="ECO:0000256" key="2">
    <source>
        <dbReference type="SAM" id="MobiDB-lite"/>
    </source>
</evidence>
<accession>A0A7L3MCM3</accession>
<dbReference type="GO" id="GO:0007169">
    <property type="term" value="P:cell surface receptor protein tyrosine kinase signaling pathway"/>
    <property type="evidence" value="ECO:0007669"/>
    <property type="project" value="TreeGrafter"/>
</dbReference>
<feature type="non-terminal residue" evidence="3">
    <location>
        <position position="377"/>
    </location>
</feature>
<dbReference type="InterPro" id="IPR051751">
    <property type="entry name" value="Immunoreceptor_sig_adapters"/>
</dbReference>
<dbReference type="Proteomes" id="UP000558460">
    <property type="component" value="Unassembled WGS sequence"/>
</dbReference>
<protein>
    <submittedName>
        <fullName evidence="3">LCP2 protein</fullName>
    </submittedName>
</protein>